<dbReference type="Gene3D" id="3.30.2170.10">
    <property type="entry name" value="archaeoglobus fulgidus dsm 4304 superfamily"/>
    <property type="match status" value="1"/>
</dbReference>
<dbReference type="InterPro" id="IPR002802">
    <property type="entry name" value="Endo_dU"/>
</dbReference>
<sequence length="78" mass="8752">MKQQIRLLGVDDSPFKFTDKHVSIIGVVMRGGEYLEGVLKEQILIDGNDATRICKKMIKNTRHKKQLKAMLLDGVALG</sequence>
<accession>X0U1H0</accession>
<evidence type="ECO:0000313" key="1">
    <source>
        <dbReference type="EMBL" id="GAF99618.1"/>
    </source>
</evidence>
<reference evidence="1" key="1">
    <citation type="journal article" date="2014" name="Front. Microbiol.">
        <title>High frequency of phylogenetically diverse reductive dehalogenase-homologous genes in deep subseafloor sedimentary metagenomes.</title>
        <authorList>
            <person name="Kawai M."/>
            <person name="Futagami T."/>
            <person name="Toyoda A."/>
            <person name="Takaki Y."/>
            <person name="Nishi S."/>
            <person name="Hori S."/>
            <person name="Arai W."/>
            <person name="Tsubouchi T."/>
            <person name="Morono Y."/>
            <person name="Uchiyama I."/>
            <person name="Ito T."/>
            <person name="Fujiyama A."/>
            <person name="Inagaki F."/>
            <person name="Takami H."/>
        </authorList>
    </citation>
    <scope>NUCLEOTIDE SEQUENCE</scope>
    <source>
        <strain evidence="1">Expedition CK06-06</strain>
    </source>
</reference>
<dbReference type="EMBL" id="BARS01028824">
    <property type="protein sequence ID" value="GAF99618.1"/>
    <property type="molecule type" value="Genomic_DNA"/>
</dbReference>
<organism evidence="1">
    <name type="scientific">marine sediment metagenome</name>
    <dbReference type="NCBI Taxonomy" id="412755"/>
    <lineage>
        <taxon>unclassified sequences</taxon>
        <taxon>metagenomes</taxon>
        <taxon>ecological metagenomes</taxon>
    </lineage>
</organism>
<proteinExistence type="predicted"/>
<feature type="non-terminal residue" evidence="1">
    <location>
        <position position="78"/>
    </location>
</feature>
<gene>
    <name evidence="1" type="ORF">S01H1_45143</name>
</gene>
<dbReference type="Pfam" id="PF01949">
    <property type="entry name" value="Endo_dU"/>
    <property type="match status" value="1"/>
</dbReference>
<comment type="caution">
    <text evidence="1">The sequence shown here is derived from an EMBL/GenBank/DDBJ whole genome shotgun (WGS) entry which is preliminary data.</text>
</comment>
<name>X0U1H0_9ZZZZ</name>
<dbReference type="AlphaFoldDB" id="X0U1H0"/>
<dbReference type="PANTHER" id="PTHR39518">
    <property type="entry name" value="UPF0215 PROTEIN MJ1150"/>
    <property type="match status" value="1"/>
</dbReference>
<dbReference type="PANTHER" id="PTHR39518:SF2">
    <property type="entry name" value="UPF0215 PROTEIN MJ1150"/>
    <property type="match status" value="1"/>
</dbReference>
<protein>
    <submittedName>
        <fullName evidence="1">Uncharacterized protein</fullName>
    </submittedName>
</protein>